<dbReference type="Pfam" id="PF09413">
    <property type="entry name" value="DUF2007"/>
    <property type="match status" value="1"/>
</dbReference>
<dbReference type="NCBIfam" id="NF040569">
    <property type="entry name" value="DUF2007_rel"/>
    <property type="match status" value="1"/>
</dbReference>
<name>A0A4R2EJU9_9BACT</name>
<dbReference type="EMBL" id="SLWB01000006">
    <property type="protein sequence ID" value="TCN68457.1"/>
    <property type="molecule type" value="Genomic_DNA"/>
</dbReference>
<sequence length="84" mass="9142">MSINNKLEPVEVFAGTAWQAEMVKSLLENAEIEAFIMDEIVGTLSPWYTSGGGAGAVKVFVSSLDYEKAKLVVADYEQNLQNKG</sequence>
<feature type="domain" description="DUF2007" evidence="1">
    <location>
        <begin position="13"/>
        <end position="76"/>
    </location>
</feature>
<dbReference type="OrthoDB" id="797774at2"/>
<keyword evidence="3" id="KW-1185">Reference proteome</keyword>
<dbReference type="SUPFAM" id="SSF54913">
    <property type="entry name" value="GlnB-like"/>
    <property type="match status" value="1"/>
</dbReference>
<proteinExistence type="predicted"/>
<protein>
    <submittedName>
        <fullName evidence="2">Putative signal transducing protein</fullName>
    </submittedName>
</protein>
<dbReference type="InterPro" id="IPR011322">
    <property type="entry name" value="N-reg_PII-like_a/b"/>
</dbReference>
<gene>
    <name evidence="2" type="ORF">CLV25_10639</name>
</gene>
<comment type="caution">
    <text evidence="2">The sequence shown here is derived from an EMBL/GenBank/DDBJ whole genome shotgun (WGS) entry which is preliminary data.</text>
</comment>
<evidence type="ECO:0000313" key="3">
    <source>
        <dbReference type="Proteomes" id="UP000294830"/>
    </source>
</evidence>
<reference evidence="2 3" key="1">
    <citation type="submission" date="2019-03" db="EMBL/GenBank/DDBJ databases">
        <title>Genomic Encyclopedia of Archaeal and Bacterial Type Strains, Phase II (KMG-II): from individual species to whole genera.</title>
        <authorList>
            <person name="Goeker M."/>
        </authorList>
    </citation>
    <scope>NUCLEOTIDE SEQUENCE [LARGE SCALE GENOMIC DNA]</scope>
    <source>
        <strain evidence="2 3">RL-C</strain>
    </source>
</reference>
<dbReference type="AlphaFoldDB" id="A0A4R2EJU9"/>
<dbReference type="Proteomes" id="UP000294830">
    <property type="component" value="Unassembled WGS sequence"/>
</dbReference>
<dbReference type="Gene3D" id="3.30.70.790">
    <property type="entry name" value="UreE, C-terminal domain"/>
    <property type="match status" value="1"/>
</dbReference>
<dbReference type="RefSeq" id="WP_131839046.1">
    <property type="nucleotide sequence ID" value="NZ_SLWB01000006.1"/>
</dbReference>
<dbReference type="InterPro" id="IPR018551">
    <property type="entry name" value="DUF2007"/>
</dbReference>
<evidence type="ECO:0000259" key="1">
    <source>
        <dbReference type="Pfam" id="PF09413"/>
    </source>
</evidence>
<evidence type="ECO:0000313" key="2">
    <source>
        <dbReference type="EMBL" id="TCN68457.1"/>
    </source>
</evidence>
<accession>A0A4R2EJU9</accession>
<organism evidence="2 3">
    <name type="scientific">Acetobacteroides hydrogenigenes</name>
    <dbReference type="NCBI Taxonomy" id="979970"/>
    <lineage>
        <taxon>Bacteria</taxon>
        <taxon>Pseudomonadati</taxon>
        <taxon>Bacteroidota</taxon>
        <taxon>Bacteroidia</taxon>
        <taxon>Bacteroidales</taxon>
        <taxon>Rikenellaceae</taxon>
        <taxon>Acetobacteroides</taxon>
    </lineage>
</organism>